<comment type="caution">
    <text evidence="2">The sequence shown here is derived from an EMBL/GenBank/DDBJ whole genome shotgun (WGS) entry which is preliminary data.</text>
</comment>
<feature type="compositionally biased region" description="Acidic residues" evidence="1">
    <location>
        <begin position="298"/>
        <end position="316"/>
    </location>
</feature>
<feature type="region of interest" description="Disordered" evidence="1">
    <location>
        <begin position="289"/>
        <end position="331"/>
    </location>
</feature>
<reference evidence="2" key="1">
    <citation type="journal article" date="2015" name="Nature">
        <title>Complex archaea that bridge the gap between prokaryotes and eukaryotes.</title>
        <authorList>
            <person name="Spang A."/>
            <person name="Saw J.H."/>
            <person name="Jorgensen S.L."/>
            <person name="Zaremba-Niedzwiedzka K."/>
            <person name="Martijn J."/>
            <person name="Lind A.E."/>
            <person name="van Eijk R."/>
            <person name="Schleper C."/>
            <person name="Guy L."/>
            <person name="Ettema T.J."/>
        </authorList>
    </citation>
    <scope>NUCLEOTIDE SEQUENCE</scope>
</reference>
<organism evidence="2">
    <name type="scientific">marine sediment metagenome</name>
    <dbReference type="NCBI Taxonomy" id="412755"/>
    <lineage>
        <taxon>unclassified sequences</taxon>
        <taxon>metagenomes</taxon>
        <taxon>ecological metagenomes</taxon>
    </lineage>
</organism>
<proteinExistence type="predicted"/>
<protein>
    <submittedName>
        <fullName evidence="2">Uncharacterized protein</fullName>
    </submittedName>
</protein>
<accession>A0A0F9V5T7</accession>
<evidence type="ECO:0000256" key="1">
    <source>
        <dbReference type="SAM" id="MobiDB-lite"/>
    </source>
</evidence>
<name>A0A0F9V5T7_9ZZZZ</name>
<feature type="compositionally biased region" description="Basic and acidic residues" evidence="1">
    <location>
        <begin position="317"/>
        <end position="331"/>
    </location>
</feature>
<dbReference type="AlphaFoldDB" id="A0A0F9V5T7"/>
<sequence length="379" mass="42465">MKHLTGVLIVVAALVAPWGRSGGPIIDVVSAATGRPVSEMTSKDFDEFYEDVFTRADDAGRLVMFVYWKPKASPKARRAKSILITQTLRSITRQFIIRSIEIVPNDKHGPGYRGNVDGGNLPVWGLFKPNGEFLDGGDYETVGAKGKGGWRKTASEIARDHPPTGKRTRVQIARLLKRANRDLEKSLYAKAEPALWKLKKVWHPPELAEQCEEFCEKMQSHIDDLNDDVEELLTDEDFLGAALAYQRIIDTFTSRTKTGRDAQDKQKALLREHPKIRIDFNKVRRGEIDPADLVGQTNDDETGVDETDSDDEVDRGDDDKADNKPADDKEAKARSLIGVAKLYKGNGMIDKARQKLQDCIDLYGETEAAKEAQKLLDEW</sequence>
<evidence type="ECO:0000313" key="2">
    <source>
        <dbReference type="EMBL" id="KKO00611.1"/>
    </source>
</evidence>
<gene>
    <name evidence="2" type="ORF">LCGC14_0123840</name>
</gene>
<dbReference type="EMBL" id="LAZR01000039">
    <property type="protein sequence ID" value="KKO00611.1"/>
    <property type="molecule type" value="Genomic_DNA"/>
</dbReference>